<gene>
    <name evidence="3" type="ORF">BJX68DRAFT_253587</name>
</gene>
<evidence type="ECO:0000313" key="3">
    <source>
        <dbReference type="EMBL" id="KAL2855663.1"/>
    </source>
</evidence>
<dbReference type="Proteomes" id="UP001610444">
    <property type="component" value="Unassembled WGS sequence"/>
</dbReference>
<dbReference type="InterPro" id="IPR000560">
    <property type="entry name" value="His_Pase_clade-2"/>
</dbReference>
<dbReference type="Pfam" id="PF00328">
    <property type="entry name" value="His_Phos_2"/>
    <property type="match status" value="1"/>
</dbReference>
<dbReference type="Gene3D" id="3.40.50.1240">
    <property type="entry name" value="Phosphoglycerate mutase-like"/>
    <property type="match status" value="1"/>
</dbReference>
<dbReference type="EMBL" id="JBFXLR010000009">
    <property type="protein sequence ID" value="KAL2855663.1"/>
    <property type="molecule type" value="Genomic_DNA"/>
</dbReference>
<dbReference type="RefSeq" id="XP_070902070.1">
    <property type="nucleotide sequence ID" value="XM_071042732.1"/>
</dbReference>
<feature type="chain" id="PRO_5045752984" evidence="2">
    <location>
        <begin position="21"/>
        <end position="481"/>
    </location>
</feature>
<dbReference type="GeneID" id="98157896"/>
<name>A0ABR4KTR2_9EURO</name>
<dbReference type="PANTHER" id="PTHR11567">
    <property type="entry name" value="ACID PHOSPHATASE-RELATED"/>
    <property type="match status" value="1"/>
</dbReference>
<keyword evidence="2" id="KW-0732">Signal</keyword>
<comment type="caution">
    <text evidence="3">The sequence shown here is derived from an EMBL/GenBank/DDBJ whole genome shotgun (WGS) entry which is preliminary data.</text>
</comment>
<feature type="signal peptide" evidence="2">
    <location>
        <begin position="1"/>
        <end position="20"/>
    </location>
</feature>
<dbReference type="InterPro" id="IPR029033">
    <property type="entry name" value="His_PPase_superfam"/>
</dbReference>
<keyword evidence="4" id="KW-1185">Reference proteome</keyword>
<organism evidence="3 4">
    <name type="scientific">Aspergillus pseudodeflectus</name>
    <dbReference type="NCBI Taxonomy" id="176178"/>
    <lineage>
        <taxon>Eukaryota</taxon>
        <taxon>Fungi</taxon>
        <taxon>Dikarya</taxon>
        <taxon>Ascomycota</taxon>
        <taxon>Pezizomycotina</taxon>
        <taxon>Eurotiomycetes</taxon>
        <taxon>Eurotiomycetidae</taxon>
        <taxon>Eurotiales</taxon>
        <taxon>Aspergillaceae</taxon>
        <taxon>Aspergillus</taxon>
        <taxon>Aspergillus subgen. Nidulantes</taxon>
    </lineage>
</organism>
<evidence type="ECO:0000256" key="2">
    <source>
        <dbReference type="SAM" id="SignalP"/>
    </source>
</evidence>
<proteinExistence type="inferred from homology"/>
<evidence type="ECO:0000313" key="4">
    <source>
        <dbReference type="Proteomes" id="UP001610444"/>
    </source>
</evidence>
<dbReference type="InterPro" id="IPR050645">
    <property type="entry name" value="Histidine_acid_phosphatase"/>
</dbReference>
<reference evidence="3 4" key="1">
    <citation type="submission" date="2024-07" db="EMBL/GenBank/DDBJ databases">
        <title>Section-level genome sequencing and comparative genomics of Aspergillus sections Usti and Cavernicolus.</title>
        <authorList>
            <consortium name="Lawrence Berkeley National Laboratory"/>
            <person name="Nybo J.L."/>
            <person name="Vesth T.C."/>
            <person name="Theobald S."/>
            <person name="Frisvad J.C."/>
            <person name="Larsen T.O."/>
            <person name="Kjaerboelling I."/>
            <person name="Rothschild-Mancinelli K."/>
            <person name="Lyhne E.K."/>
            <person name="Kogle M.E."/>
            <person name="Barry K."/>
            <person name="Clum A."/>
            <person name="Na H."/>
            <person name="Ledsgaard L."/>
            <person name="Lin J."/>
            <person name="Lipzen A."/>
            <person name="Kuo A."/>
            <person name="Riley R."/>
            <person name="Mondo S."/>
            <person name="LaButti K."/>
            <person name="Haridas S."/>
            <person name="Pangalinan J."/>
            <person name="Salamov A.A."/>
            <person name="Simmons B.A."/>
            <person name="Magnuson J.K."/>
            <person name="Chen J."/>
            <person name="Drula E."/>
            <person name="Henrissat B."/>
            <person name="Wiebenga A."/>
            <person name="Lubbers R.J."/>
            <person name="Gomes A.C."/>
            <person name="Macurrencykelacurrency M.R."/>
            <person name="Stajich J."/>
            <person name="Grigoriev I.V."/>
            <person name="Mortensen U.H."/>
            <person name="De vries R.P."/>
            <person name="Baker S.E."/>
            <person name="Andersen M.R."/>
        </authorList>
    </citation>
    <scope>NUCLEOTIDE SEQUENCE [LARGE SCALE GENOMIC DNA]</scope>
    <source>
        <strain evidence="3 4">CBS 756.74</strain>
    </source>
</reference>
<dbReference type="SUPFAM" id="SSF53254">
    <property type="entry name" value="Phosphoglycerate mutase-like"/>
    <property type="match status" value="1"/>
</dbReference>
<dbReference type="PANTHER" id="PTHR11567:SF142">
    <property type="entry name" value="PHOSPHOGLYCERATE MUTASE-LIKE PROTEIN"/>
    <property type="match status" value="1"/>
</dbReference>
<evidence type="ECO:0000256" key="1">
    <source>
        <dbReference type="ARBA" id="ARBA00005375"/>
    </source>
</evidence>
<sequence length="481" mass="52521">MFLQHQLAFLSCALLGSVSAETILGVTVYQKFKASVVVLIEAGTSKHYKGYMLTNLGLQQNYQVGSDYRGLYIESESQKRILGISSDTYVPAQIFASAPDEPVLLNTATAFLQGLYPPLESLDEEVASQTLNNGSTYTNPLGGYQYVVLHGEEKESPDTIWIKGDDECPAVSVLAERFAQSDVYAERVESTRPFYRQFWPVLQDVYDYTEADLSYENAYDIFDLINTGMIHNASMQDAVTEDELFQLRTLADSHEFDSGFDASQPDMAIGARTLSQAILSHLNETVTSQGKTKLSLLAGSYDTMMAFAGLLNLTAASADFFGLPEYASTMAFELLTEDDVTQFPEAIEDIKVRFLFRNGSDGGAPLTAFSLFGGEQETLTWSEFVEHMQQRAITTVAEWCGICGSEQGFCAAEVASEAGASGEEKKAGDMSTAVAGAIGAVVTLGVVGSDALQMQACRRRMEWRRELAASAADSRRLSGHM</sequence>
<accession>A0ABR4KTR2</accession>
<comment type="similarity">
    <text evidence="1">Belongs to the histidine acid phosphatase family.</text>
</comment>
<protein>
    <submittedName>
        <fullName evidence="3">Histidine phosphatase superfamily</fullName>
    </submittedName>
</protein>